<comment type="caution">
    <text evidence="4">The sequence shown here is derived from an EMBL/GenBank/DDBJ whole genome shotgun (WGS) entry which is preliminary data.</text>
</comment>
<dbReference type="InterPro" id="IPR000792">
    <property type="entry name" value="Tscrpt_reg_LuxR_C"/>
</dbReference>
<dbReference type="PANTHER" id="PTHR16305:SF35">
    <property type="entry name" value="TRANSCRIPTIONAL ACTIVATOR DOMAIN"/>
    <property type="match status" value="1"/>
</dbReference>
<dbReference type="Pfam" id="PF00196">
    <property type="entry name" value="GerE"/>
    <property type="match status" value="1"/>
</dbReference>
<keyword evidence="5" id="KW-1185">Reference proteome</keyword>
<dbReference type="PANTHER" id="PTHR16305">
    <property type="entry name" value="TESTICULAR SOLUBLE ADENYLYL CYCLASE"/>
    <property type="match status" value="1"/>
</dbReference>
<sequence>MVSPILVSEVPLVGRQSQLGRLRDDLDRAAAGPLFALALEGEPGVGKSRLLREALAYAGDREFTVIYATAEELAQHQPFGLFAEVLRKGPPADRRSRLGDEGYRITEMVIAWLEELAAERPVVLALEDLHWADVSSLTLISSLLRRLGDLPVAILCTLRPFPRSRYLDRLLEQVLAAGGQVRTLEVLDDDAVVALTTGVLGAPPASSLREQITGVAGNPLFLLELLRALGEQGAISTSAGEARVVAGLMPPDLRTTLLRRYSFLPEQTLDALHVAAILGASFRMSELAAVSGRSAVDLLPVLHTAIRSGLLHECGARLAFRHHLVWQALYENIPVAIRNDLHRVAGRALAGADAAETRIAEQFWLAAADDTEAVHWLWKAARASCARSTLVAVEWYERALGLVGDGDPDRVALTAELAPLLVVAGRLHEAESAVAGVVADTRDAALTVRLHLAVAHALTRQGRWQEARERIDAAAAAADASDDTARAAAMAPGTYLYLVLGEVTTAVDRARTCLAVAEPAGRDIAVATALMTLTLGAAATGAMDDAVALGRRCVAVAARPATSFGGLLMPYVCLGRALTDADRLDEAERSYQAGIAHANRLGGSNLMPHYHAELAILRLHAGDWENARSEAEAGLTVTKQLNTPWLLHALALLARIALSRGEMPAAAAHLDAAEAEIRTAGLIMGCNWVWWTRALLHEAQGRDAEAAESAARAWDCLPELRFLHSNWLLAPDAVRLMLAAGDAGRARAVSARTQAAAERFGTASAAGAALRCRALVDGDARLAVEAVEACRQAPRPVDLACSREQAAVALAGAGRRDEARPLLAEAIAGYESVGAAYDVGRVVAKLRALGVRAAPRRSHARATTGWAALTPTELTVARLIAEGLSNPAIAAQMFISRYTVETHLKHIFAKLGLASRAALAVEVERRGPMRPL</sequence>
<protein>
    <submittedName>
        <fullName evidence="4">LuxR family transcriptional regulator</fullName>
    </submittedName>
</protein>
<dbReference type="GO" id="GO:0005524">
    <property type="term" value="F:ATP binding"/>
    <property type="evidence" value="ECO:0007669"/>
    <property type="project" value="UniProtKB-KW"/>
</dbReference>
<evidence type="ECO:0000313" key="5">
    <source>
        <dbReference type="Proteomes" id="UP000636960"/>
    </source>
</evidence>
<dbReference type="PROSITE" id="PS50043">
    <property type="entry name" value="HTH_LUXR_2"/>
    <property type="match status" value="1"/>
</dbReference>
<dbReference type="GO" id="GO:0003677">
    <property type="term" value="F:DNA binding"/>
    <property type="evidence" value="ECO:0007669"/>
    <property type="project" value="InterPro"/>
</dbReference>
<accession>A0A919K612</accession>
<dbReference type="AlphaFoldDB" id="A0A919K612"/>
<dbReference type="RefSeq" id="WP_203786445.1">
    <property type="nucleotide sequence ID" value="NZ_BOMV01000073.1"/>
</dbReference>
<reference evidence="4" key="1">
    <citation type="submission" date="2021-01" db="EMBL/GenBank/DDBJ databases">
        <title>Whole genome shotgun sequence of Actinoplanes rishiriensis NBRC 108556.</title>
        <authorList>
            <person name="Komaki H."/>
            <person name="Tamura T."/>
        </authorList>
    </citation>
    <scope>NUCLEOTIDE SEQUENCE</scope>
    <source>
        <strain evidence="4">NBRC 108556</strain>
    </source>
</reference>
<feature type="domain" description="HTH luxR-type" evidence="3">
    <location>
        <begin position="862"/>
        <end position="927"/>
    </location>
</feature>
<dbReference type="GO" id="GO:0006355">
    <property type="term" value="P:regulation of DNA-templated transcription"/>
    <property type="evidence" value="ECO:0007669"/>
    <property type="project" value="InterPro"/>
</dbReference>
<proteinExistence type="predicted"/>
<dbReference type="InterPro" id="IPR041617">
    <property type="entry name" value="TPR_MalT"/>
</dbReference>
<dbReference type="Pfam" id="PF17874">
    <property type="entry name" value="TPR_MalT"/>
    <property type="match status" value="1"/>
</dbReference>
<dbReference type="EMBL" id="BOMV01000073">
    <property type="protein sequence ID" value="GIE99447.1"/>
    <property type="molecule type" value="Genomic_DNA"/>
</dbReference>
<keyword evidence="2" id="KW-0067">ATP-binding</keyword>
<dbReference type="InterPro" id="IPR011990">
    <property type="entry name" value="TPR-like_helical_dom_sf"/>
</dbReference>
<dbReference type="GO" id="GO:0004016">
    <property type="term" value="F:adenylate cyclase activity"/>
    <property type="evidence" value="ECO:0007669"/>
    <property type="project" value="TreeGrafter"/>
</dbReference>
<dbReference type="SMART" id="SM00421">
    <property type="entry name" value="HTH_LUXR"/>
    <property type="match status" value="1"/>
</dbReference>
<dbReference type="InterPro" id="IPR036388">
    <property type="entry name" value="WH-like_DNA-bd_sf"/>
</dbReference>
<evidence type="ECO:0000256" key="1">
    <source>
        <dbReference type="ARBA" id="ARBA00022741"/>
    </source>
</evidence>
<dbReference type="PROSITE" id="PS00622">
    <property type="entry name" value="HTH_LUXR_1"/>
    <property type="match status" value="1"/>
</dbReference>
<keyword evidence="1" id="KW-0547">Nucleotide-binding</keyword>
<evidence type="ECO:0000313" key="4">
    <source>
        <dbReference type="EMBL" id="GIE99447.1"/>
    </source>
</evidence>
<gene>
    <name evidence="4" type="ORF">Ari01nite_69120</name>
</gene>
<dbReference type="CDD" id="cd06170">
    <property type="entry name" value="LuxR_C_like"/>
    <property type="match status" value="1"/>
</dbReference>
<name>A0A919K612_9ACTN</name>
<dbReference type="Proteomes" id="UP000636960">
    <property type="component" value="Unassembled WGS sequence"/>
</dbReference>
<evidence type="ECO:0000256" key="2">
    <source>
        <dbReference type="ARBA" id="ARBA00022840"/>
    </source>
</evidence>
<dbReference type="InterPro" id="IPR041664">
    <property type="entry name" value="AAA_16"/>
</dbReference>
<evidence type="ECO:0000259" key="3">
    <source>
        <dbReference type="PROSITE" id="PS50043"/>
    </source>
</evidence>
<dbReference type="InterPro" id="IPR027417">
    <property type="entry name" value="P-loop_NTPase"/>
</dbReference>
<organism evidence="4 5">
    <name type="scientific">Paractinoplanes rishiriensis</name>
    <dbReference type="NCBI Taxonomy" id="1050105"/>
    <lineage>
        <taxon>Bacteria</taxon>
        <taxon>Bacillati</taxon>
        <taxon>Actinomycetota</taxon>
        <taxon>Actinomycetes</taxon>
        <taxon>Micromonosporales</taxon>
        <taxon>Micromonosporaceae</taxon>
        <taxon>Paractinoplanes</taxon>
    </lineage>
</organism>
<dbReference type="Pfam" id="PF13191">
    <property type="entry name" value="AAA_16"/>
    <property type="match status" value="1"/>
</dbReference>
<dbReference type="Gene3D" id="1.10.10.10">
    <property type="entry name" value="Winged helix-like DNA-binding domain superfamily/Winged helix DNA-binding domain"/>
    <property type="match status" value="1"/>
</dbReference>
<dbReference type="InterPro" id="IPR016032">
    <property type="entry name" value="Sig_transdc_resp-reg_C-effctor"/>
</dbReference>
<dbReference type="SUPFAM" id="SSF46894">
    <property type="entry name" value="C-terminal effector domain of the bipartite response regulators"/>
    <property type="match status" value="1"/>
</dbReference>
<dbReference type="Gene3D" id="1.25.40.10">
    <property type="entry name" value="Tetratricopeptide repeat domain"/>
    <property type="match status" value="2"/>
</dbReference>
<dbReference type="SUPFAM" id="SSF48452">
    <property type="entry name" value="TPR-like"/>
    <property type="match status" value="2"/>
</dbReference>
<dbReference type="SUPFAM" id="SSF52540">
    <property type="entry name" value="P-loop containing nucleoside triphosphate hydrolases"/>
    <property type="match status" value="1"/>
</dbReference>
<dbReference type="GO" id="GO:0005737">
    <property type="term" value="C:cytoplasm"/>
    <property type="evidence" value="ECO:0007669"/>
    <property type="project" value="TreeGrafter"/>
</dbReference>
<dbReference type="PRINTS" id="PR00038">
    <property type="entry name" value="HTHLUXR"/>
</dbReference>